<dbReference type="InterPro" id="IPR029063">
    <property type="entry name" value="SAM-dependent_MTases_sf"/>
</dbReference>
<gene>
    <name evidence="2" type="ORF">ADIS_2118</name>
</gene>
<dbReference type="EMBL" id="AQHR01000057">
    <property type="protein sequence ID" value="EON77404.1"/>
    <property type="molecule type" value="Genomic_DNA"/>
</dbReference>
<dbReference type="Gene3D" id="3.40.50.150">
    <property type="entry name" value="Vaccinia Virus protein VP39"/>
    <property type="match status" value="1"/>
</dbReference>
<protein>
    <recommendedName>
        <fullName evidence="1">Methyltransferase FkbM domain-containing protein</fullName>
    </recommendedName>
</protein>
<dbReference type="STRING" id="1232681.ADIS_2118"/>
<evidence type="ECO:0000313" key="2">
    <source>
        <dbReference type="EMBL" id="EON77404.1"/>
    </source>
</evidence>
<reference evidence="2 3" key="1">
    <citation type="submission" date="2013-02" db="EMBL/GenBank/DDBJ databases">
        <title>A novel strain isolated from Lonar lake, Maharashtra, India.</title>
        <authorList>
            <person name="Singh A."/>
        </authorList>
    </citation>
    <scope>NUCLEOTIDE SEQUENCE [LARGE SCALE GENOMIC DNA]</scope>
    <source>
        <strain evidence="2 3">AK24</strain>
    </source>
</reference>
<organism evidence="2 3">
    <name type="scientific">Lunatimonas lonarensis</name>
    <dbReference type="NCBI Taxonomy" id="1232681"/>
    <lineage>
        <taxon>Bacteria</taxon>
        <taxon>Pseudomonadati</taxon>
        <taxon>Bacteroidota</taxon>
        <taxon>Cytophagia</taxon>
        <taxon>Cytophagales</taxon>
        <taxon>Cyclobacteriaceae</taxon>
    </lineage>
</organism>
<accession>R7ZTS6</accession>
<dbReference type="OrthoDB" id="9812600at2"/>
<dbReference type="Proteomes" id="UP000013909">
    <property type="component" value="Unassembled WGS sequence"/>
</dbReference>
<sequence length="254" mass="29751">MKSKWKGRIGLPFKNEGASSMLQTSWISKAIPSQHASVVQIGSNDGKTRDPLYPLMKERIGWRGLFVEPVPYLLRRLRDNYMSLDSPERFRFYNGAVNDGSKGEFFYVDRHAKYVIPDLPEWYDQIGSFDRQHILNHLGGILAPFIKELELAGSTLQGLLDKFQIDHVDLLHIDTEGYDWVILSQLNLERYRPSVILFEYKHLNETDLNRAVAHVSDRYEIFRFKNDLFCLLRERHGLLNDDLRAFRKQYTFPV</sequence>
<dbReference type="AlphaFoldDB" id="R7ZTS6"/>
<keyword evidence="3" id="KW-1185">Reference proteome</keyword>
<evidence type="ECO:0000259" key="1">
    <source>
        <dbReference type="Pfam" id="PF05050"/>
    </source>
</evidence>
<evidence type="ECO:0000313" key="3">
    <source>
        <dbReference type="Proteomes" id="UP000013909"/>
    </source>
</evidence>
<name>R7ZTS6_9BACT</name>
<dbReference type="InterPro" id="IPR006342">
    <property type="entry name" value="FkbM_mtfrase"/>
</dbReference>
<dbReference type="SUPFAM" id="SSF53335">
    <property type="entry name" value="S-adenosyl-L-methionine-dependent methyltransferases"/>
    <property type="match status" value="1"/>
</dbReference>
<comment type="caution">
    <text evidence="2">The sequence shown here is derived from an EMBL/GenBank/DDBJ whole genome shotgun (WGS) entry which is preliminary data.</text>
</comment>
<dbReference type="Pfam" id="PF05050">
    <property type="entry name" value="Methyltransf_21"/>
    <property type="match status" value="1"/>
</dbReference>
<proteinExistence type="predicted"/>
<dbReference type="RefSeq" id="WP_010854256.1">
    <property type="nucleotide sequence ID" value="NZ_AQHR01000057.1"/>
</dbReference>
<feature type="domain" description="Methyltransferase FkbM" evidence="1">
    <location>
        <begin position="40"/>
        <end position="207"/>
    </location>
</feature>